<keyword evidence="2" id="KW-1185">Reference proteome</keyword>
<evidence type="ECO:0000313" key="1">
    <source>
        <dbReference type="EMBL" id="KAI9918691.1"/>
    </source>
</evidence>
<reference evidence="1 2" key="1">
    <citation type="journal article" date="2022" name="bioRxiv">
        <title>The genome of the oomycete Peronosclerospora sorghi, a cosmopolitan pathogen of maize and sorghum, is inflated with dispersed pseudogenes.</title>
        <authorList>
            <person name="Fletcher K."/>
            <person name="Martin F."/>
            <person name="Isakeit T."/>
            <person name="Cavanaugh K."/>
            <person name="Magill C."/>
            <person name="Michelmore R."/>
        </authorList>
    </citation>
    <scope>NUCLEOTIDE SEQUENCE [LARGE SCALE GENOMIC DNA]</scope>
    <source>
        <strain evidence="1">P6</strain>
    </source>
</reference>
<gene>
    <name evidence="1" type="ORF">PsorP6_011565</name>
</gene>
<evidence type="ECO:0000313" key="2">
    <source>
        <dbReference type="Proteomes" id="UP001163321"/>
    </source>
</evidence>
<protein>
    <submittedName>
        <fullName evidence="1">Uncharacterized protein</fullName>
    </submittedName>
</protein>
<name>A0ACC0WKY6_9STRA</name>
<dbReference type="Proteomes" id="UP001163321">
    <property type="component" value="Chromosome 12"/>
</dbReference>
<accession>A0ACC0WKY6</accession>
<dbReference type="EMBL" id="CM047591">
    <property type="protein sequence ID" value="KAI9918691.1"/>
    <property type="molecule type" value="Genomic_DNA"/>
</dbReference>
<sequence length="122" mass="13694">MLNRYLFSVTRVFKGVGVDILEDSKRSFPKHVPDDDVYNRFVDVELDFRLAAGESGLLFPVLDLELVAARFVLVAEVMYIIVGSKWPGERLDIFGSALLPFFPGGARVWVLSAKVNTEETID</sequence>
<organism evidence="1 2">
    <name type="scientific">Peronosclerospora sorghi</name>
    <dbReference type="NCBI Taxonomy" id="230839"/>
    <lineage>
        <taxon>Eukaryota</taxon>
        <taxon>Sar</taxon>
        <taxon>Stramenopiles</taxon>
        <taxon>Oomycota</taxon>
        <taxon>Peronosporomycetes</taxon>
        <taxon>Peronosporales</taxon>
        <taxon>Peronosporaceae</taxon>
        <taxon>Peronosclerospora</taxon>
    </lineage>
</organism>
<proteinExistence type="predicted"/>
<comment type="caution">
    <text evidence="1">The sequence shown here is derived from an EMBL/GenBank/DDBJ whole genome shotgun (WGS) entry which is preliminary data.</text>
</comment>